<sequence>MSTVPSSGSAAPATGAATNARRNTNQRRKKQQANATPSSTSTPLVPSATVIQASVLRPHARAFAPQATAESGAATTEDKKPRRKTPRASQRGGPTDTTAAASPTTDTPKDGGGGGRSRRGPRKQQKPVVHVATPVSIENDLDDLDEETKAALDLCLVCAEPFRYHAIGECNHAGICSTCSMRMRMLMKDMNCPICKQPNPRVIVTDTVAPYTSFGIWGDTGGPGVVLDDRSEMFFSQCASHYESLVARRDFVCRRCPKSKRIKYRALEDLQLHMENDHATYFCDLCVQHQHFFIAEHPLYSMKELMAHQTAAVAANSRECHPLCEFCHVRYYSDVELHVHLERDHFKCHLCPDNQHRYYRNYKSLETHFRREHFFCEDPACIAKGFVVFSNDLDFQAHLFTAHGTADNRVRVAFTVRRGMEVDESPYASSHDTWEFVEPPPTTTRQEEFPALPITAAPAPLATPPRPITRAPVPTMRPAAAPAPSVPRDVLSRNAQLAAAFGRGPKTEDALEKELRPQYTQELKEWGRAKYRTLCAVEKKIEDMMSDRSCFSTHLKAMPRDQRRMIHELAVFYGLKSEARDTEPNRFISLYKLATSSLPLVSLSKMLMEESQGPKRQARRARVYMERNVQLPVGRGWEKVQEVQAAPAPKDAWSDEEDEAVEDVSAYVKPQGSSTRLEFLRRNESADASDDERA</sequence>
<reference evidence="9" key="2">
    <citation type="submission" date="2019-06" db="EMBL/GenBank/DDBJ databases">
        <title>Genomics analysis of Aphanomyces spp. identifies a new class of oomycete effector associated with host adaptation.</title>
        <authorList>
            <person name="Gaulin E."/>
        </authorList>
    </citation>
    <scope>NUCLEOTIDE SEQUENCE</scope>
    <source>
        <strain evidence="9">CBS 578.67</strain>
    </source>
</reference>
<dbReference type="GO" id="GO:0016567">
    <property type="term" value="P:protein ubiquitination"/>
    <property type="evidence" value="ECO:0007669"/>
    <property type="project" value="TreeGrafter"/>
</dbReference>
<dbReference type="InterPro" id="IPR041888">
    <property type="entry name" value="RING-HC_ZNF598/HEL2"/>
</dbReference>
<keyword evidence="5" id="KW-0862">Zinc</keyword>
<reference evidence="10 11" key="1">
    <citation type="submission" date="2019-03" db="EMBL/GenBank/DDBJ databases">
        <authorList>
            <person name="Gaulin E."/>
            <person name="Dumas B."/>
        </authorList>
    </citation>
    <scope>NUCLEOTIDE SEQUENCE [LARGE SCALE GENOMIC DNA]</scope>
    <source>
        <strain evidence="10">CBS 568.67</strain>
    </source>
</reference>
<evidence type="ECO:0000256" key="4">
    <source>
        <dbReference type="ARBA" id="ARBA00035113"/>
    </source>
</evidence>
<dbReference type="InterPro" id="IPR013087">
    <property type="entry name" value="Znf_C2H2_type"/>
</dbReference>
<name>A0A485LQ81_9STRA</name>
<dbReference type="GO" id="GO:0008270">
    <property type="term" value="F:zinc ion binding"/>
    <property type="evidence" value="ECO:0007669"/>
    <property type="project" value="UniProtKB-KW"/>
</dbReference>
<dbReference type="GO" id="GO:0003676">
    <property type="term" value="F:nucleic acid binding"/>
    <property type="evidence" value="ECO:0007669"/>
    <property type="project" value="UniProtKB-UniRule"/>
</dbReference>
<keyword evidence="5" id="KW-0863">Zinc-finger</keyword>
<dbReference type="GO" id="GO:0043022">
    <property type="term" value="F:ribosome binding"/>
    <property type="evidence" value="ECO:0007669"/>
    <property type="project" value="TreeGrafter"/>
</dbReference>
<dbReference type="Gene3D" id="3.30.40.10">
    <property type="entry name" value="Zinc/RING finger domain, C3HC4 (zinc finger)"/>
    <property type="match status" value="1"/>
</dbReference>
<dbReference type="OrthoDB" id="3838338at2759"/>
<dbReference type="EMBL" id="CAADRA010007413">
    <property type="protein sequence ID" value="VFU00974.1"/>
    <property type="molecule type" value="Genomic_DNA"/>
</dbReference>
<dbReference type="Pfam" id="PF01424">
    <property type="entry name" value="R3H"/>
    <property type="match status" value="1"/>
</dbReference>
<dbReference type="AlphaFoldDB" id="A0A485LQ81"/>
<accession>A0A485LQ81</accession>
<dbReference type="SMART" id="SM00393">
    <property type="entry name" value="R3H"/>
    <property type="match status" value="1"/>
</dbReference>
<evidence type="ECO:0000313" key="9">
    <source>
        <dbReference type="EMBL" id="KAF0683628.1"/>
    </source>
</evidence>
<dbReference type="SUPFAM" id="SSF82708">
    <property type="entry name" value="R3H domain"/>
    <property type="match status" value="1"/>
</dbReference>
<dbReference type="Pfam" id="PF23230">
    <property type="entry name" value="zf-C2H2_13"/>
    <property type="match status" value="1"/>
</dbReference>
<dbReference type="Gene3D" id="3.30.1370.50">
    <property type="entry name" value="R3H-like domain"/>
    <property type="match status" value="1"/>
</dbReference>
<dbReference type="PANTHER" id="PTHR22938">
    <property type="entry name" value="ZINC FINGER PROTEIN 598"/>
    <property type="match status" value="1"/>
</dbReference>
<comment type="pathway">
    <text evidence="2">Protein modification; protein ubiquitination.</text>
</comment>
<comment type="similarity">
    <text evidence="4">Belongs to the ZNF598/HEL2 family.</text>
</comment>
<dbReference type="EC" id="2.3.2.27" evidence="3"/>
<evidence type="ECO:0000256" key="3">
    <source>
        <dbReference type="ARBA" id="ARBA00012483"/>
    </source>
</evidence>
<evidence type="ECO:0000256" key="2">
    <source>
        <dbReference type="ARBA" id="ARBA00004906"/>
    </source>
</evidence>
<feature type="compositionally biased region" description="Low complexity" evidence="6">
    <location>
        <begin position="1"/>
        <end position="23"/>
    </location>
</feature>
<protein>
    <recommendedName>
        <fullName evidence="3">RING-type E3 ubiquitin transferase</fullName>
        <ecNumber evidence="3">2.3.2.27</ecNumber>
    </recommendedName>
</protein>
<comment type="catalytic activity">
    <reaction evidence="1">
        <text>S-ubiquitinyl-[E2 ubiquitin-conjugating enzyme]-L-cysteine + [acceptor protein]-L-lysine = [E2 ubiquitin-conjugating enzyme]-L-cysteine + N(6)-ubiquitinyl-[acceptor protein]-L-lysine.</text>
        <dbReference type="EC" id="2.3.2.27"/>
    </reaction>
</comment>
<organism evidence="10 11">
    <name type="scientific">Aphanomyces stellatus</name>
    <dbReference type="NCBI Taxonomy" id="120398"/>
    <lineage>
        <taxon>Eukaryota</taxon>
        <taxon>Sar</taxon>
        <taxon>Stramenopiles</taxon>
        <taxon>Oomycota</taxon>
        <taxon>Saprolegniomycetes</taxon>
        <taxon>Saprolegniales</taxon>
        <taxon>Verrucalvaceae</taxon>
        <taxon>Aphanomyces</taxon>
    </lineage>
</organism>
<dbReference type="InterPro" id="IPR001841">
    <property type="entry name" value="Znf_RING"/>
</dbReference>
<dbReference type="SUPFAM" id="SSF57850">
    <property type="entry name" value="RING/U-box"/>
    <property type="match status" value="1"/>
</dbReference>
<dbReference type="Pfam" id="PF13920">
    <property type="entry name" value="zf-C3HC4_3"/>
    <property type="match status" value="1"/>
</dbReference>
<dbReference type="InterPro" id="IPR013083">
    <property type="entry name" value="Znf_RING/FYVE/PHD"/>
</dbReference>
<dbReference type="PROSITE" id="PS50089">
    <property type="entry name" value="ZF_RING_2"/>
    <property type="match status" value="1"/>
</dbReference>
<feature type="domain" description="RING-type" evidence="7">
    <location>
        <begin position="155"/>
        <end position="196"/>
    </location>
</feature>
<keyword evidence="5" id="KW-0479">Metal-binding</keyword>
<feature type="compositionally biased region" description="Low complexity" evidence="6">
    <location>
        <begin position="94"/>
        <end position="106"/>
    </location>
</feature>
<feature type="compositionally biased region" description="Low complexity" evidence="6">
    <location>
        <begin position="32"/>
        <end position="50"/>
    </location>
</feature>
<dbReference type="GO" id="GO:0061630">
    <property type="term" value="F:ubiquitin protein ligase activity"/>
    <property type="evidence" value="ECO:0007669"/>
    <property type="project" value="UniProtKB-EC"/>
</dbReference>
<feature type="region of interest" description="Disordered" evidence="6">
    <location>
        <begin position="1"/>
        <end position="129"/>
    </location>
</feature>
<evidence type="ECO:0000259" key="7">
    <source>
        <dbReference type="PROSITE" id="PS50089"/>
    </source>
</evidence>
<feature type="region of interest" description="Disordered" evidence="6">
    <location>
        <begin position="646"/>
        <end position="673"/>
    </location>
</feature>
<proteinExistence type="inferred from homology"/>
<dbReference type="PROSITE" id="PS51061">
    <property type="entry name" value="R3H"/>
    <property type="match status" value="1"/>
</dbReference>
<evidence type="ECO:0000313" key="10">
    <source>
        <dbReference type="EMBL" id="VFU00974.1"/>
    </source>
</evidence>
<gene>
    <name evidence="10" type="primary">Aste57867_24334</name>
    <name evidence="9" type="ORF">As57867_024259</name>
    <name evidence="10" type="ORF">ASTE57867_24334</name>
</gene>
<dbReference type="CDD" id="cd16615">
    <property type="entry name" value="RING-HC_ZNF598"/>
    <property type="match status" value="1"/>
</dbReference>
<evidence type="ECO:0000313" key="11">
    <source>
        <dbReference type="Proteomes" id="UP000332933"/>
    </source>
</evidence>
<feature type="domain" description="R3H" evidence="8">
    <location>
        <begin position="531"/>
        <end position="594"/>
    </location>
</feature>
<dbReference type="InterPro" id="IPR056437">
    <property type="entry name" value="Znf-C2H2_ZNF598/HEL2"/>
</dbReference>
<dbReference type="SMART" id="SM00355">
    <property type="entry name" value="ZnF_C2H2"/>
    <property type="match status" value="4"/>
</dbReference>
<evidence type="ECO:0000259" key="8">
    <source>
        <dbReference type="PROSITE" id="PS51061"/>
    </source>
</evidence>
<keyword evidence="11" id="KW-1185">Reference proteome</keyword>
<dbReference type="InterPro" id="IPR036867">
    <property type="entry name" value="R3H_dom_sf"/>
</dbReference>
<dbReference type="PANTHER" id="PTHR22938:SF0">
    <property type="entry name" value="E3 UBIQUITIN-PROTEIN LIGASE ZNF598"/>
    <property type="match status" value="1"/>
</dbReference>
<dbReference type="InterPro" id="IPR001374">
    <property type="entry name" value="R3H_dom"/>
</dbReference>
<dbReference type="EMBL" id="VJMH01007387">
    <property type="protein sequence ID" value="KAF0683628.1"/>
    <property type="molecule type" value="Genomic_DNA"/>
</dbReference>
<dbReference type="InterPro" id="IPR044288">
    <property type="entry name" value="ZNF598/HEL2"/>
</dbReference>
<feature type="compositionally biased region" description="Basic residues" evidence="6">
    <location>
        <begin position="116"/>
        <end position="125"/>
    </location>
</feature>
<evidence type="ECO:0000256" key="1">
    <source>
        <dbReference type="ARBA" id="ARBA00000900"/>
    </source>
</evidence>
<dbReference type="Proteomes" id="UP000332933">
    <property type="component" value="Unassembled WGS sequence"/>
</dbReference>
<evidence type="ECO:0000256" key="5">
    <source>
        <dbReference type="PROSITE-ProRule" id="PRU00175"/>
    </source>
</evidence>
<dbReference type="GO" id="GO:0072344">
    <property type="term" value="P:rescue of stalled ribosome"/>
    <property type="evidence" value="ECO:0007669"/>
    <property type="project" value="InterPro"/>
</dbReference>
<evidence type="ECO:0000256" key="6">
    <source>
        <dbReference type="SAM" id="MobiDB-lite"/>
    </source>
</evidence>